<accession>A0AAF0BG67</accession>
<dbReference type="Gene3D" id="3.40.30.10">
    <property type="entry name" value="Glutaredoxin"/>
    <property type="match status" value="1"/>
</dbReference>
<dbReference type="SUPFAM" id="SSF52833">
    <property type="entry name" value="Thioredoxin-like"/>
    <property type="match status" value="1"/>
</dbReference>
<gene>
    <name evidence="2" type="ORF">PH603_11875</name>
</gene>
<evidence type="ECO:0000313" key="2">
    <source>
        <dbReference type="EMBL" id="WCL53233.1"/>
    </source>
</evidence>
<organism evidence="2 3">
    <name type="scientific">Gimibacter soli</name>
    <dbReference type="NCBI Taxonomy" id="3024400"/>
    <lineage>
        <taxon>Bacteria</taxon>
        <taxon>Pseudomonadati</taxon>
        <taxon>Pseudomonadota</taxon>
        <taxon>Alphaproteobacteria</taxon>
        <taxon>Kordiimonadales</taxon>
        <taxon>Temperatibacteraceae</taxon>
        <taxon>Gimibacter</taxon>
    </lineage>
</organism>
<dbReference type="PANTHER" id="PTHR13887">
    <property type="entry name" value="GLUTATHIONE S-TRANSFERASE KAPPA"/>
    <property type="match status" value="1"/>
</dbReference>
<dbReference type="PANTHER" id="PTHR13887:SF41">
    <property type="entry name" value="THIOREDOXIN SUPERFAMILY PROTEIN"/>
    <property type="match status" value="1"/>
</dbReference>
<dbReference type="KEGG" id="gso:PH603_11875"/>
<feature type="domain" description="DSBA-like thioredoxin" evidence="1">
    <location>
        <begin position="3"/>
        <end position="201"/>
    </location>
</feature>
<dbReference type="InterPro" id="IPR036249">
    <property type="entry name" value="Thioredoxin-like_sf"/>
</dbReference>
<evidence type="ECO:0000313" key="3">
    <source>
        <dbReference type="Proteomes" id="UP001217500"/>
    </source>
</evidence>
<name>A0AAF0BG67_9PROT</name>
<keyword evidence="3" id="KW-1185">Reference proteome</keyword>
<dbReference type="AlphaFoldDB" id="A0AAF0BG67"/>
<proteinExistence type="predicted"/>
<dbReference type="CDD" id="cd03024">
    <property type="entry name" value="DsbA_FrnE"/>
    <property type="match status" value="1"/>
</dbReference>
<evidence type="ECO:0000259" key="1">
    <source>
        <dbReference type="Pfam" id="PF01323"/>
    </source>
</evidence>
<sequence length="213" mass="23354">MLIDTVIDVVCPWCFVGKRELDLAVAERPAAVTGVRWRPYQLSAETPAEGVDRATYYAQKFGNSPQFQQARKHLIARGEELGIAFDFERPARIANTLDAHRLIRWALAPGCQDLVVEGLMRAYFEEGAFLGDRELLADIAARAGMDRTLVADLLASDADRDVVQVEVAEAHRMGVQGVPFFIFDGRFAVSGAQDHSELVKVIDHAQATDGAGA</sequence>
<dbReference type="Pfam" id="PF01323">
    <property type="entry name" value="DSBA"/>
    <property type="match status" value="1"/>
</dbReference>
<reference evidence="2" key="1">
    <citation type="submission" date="2023-01" db="EMBL/GenBank/DDBJ databases">
        <title>The genome sequence of Kordiimonadaceae bacterium 6D33.</title>
        <authorList>
            <person name="Liu Y."/>
        </authorList>
    </citation>
    <scope>NUCLEOTIDE SEQUENCE</scope>
    <source>
        <strain evidence="2">6D33</strain>
    </source>
</reference>
<dbReference type="RefSeq" id="WP_289502745.1">
    <property type="nucleotide sequence ID" value="NZ_CP116805.1"/>
</dbReference>
<dbReference type="GO" id="GO:0016491">
    <property type="term" value="F:oxidoreductase activity"/>
    <property type="evidence" value="ECO:0007669"/>
    <property type="project" value="InterPro"/>
</dbReference>
<dbReference type="Proteomes" id="UP001217500">
    <property type="component" value="Chromosome"/>
</dbReference>
<dbReference type="EMBL" id="CP116805">
    <property type="protein sequence ID" value="WCL53233.1"/>
    <property type="molecule type" value="Genomic_DNA"/>
</dbReference>
<protein>
    <submittedName>
        <fullName evidence="2">DsbA family oxidoreductase</fullName>
    </submittedName>
</protein>
<dbReference type="InterPro" id="IPR001853">
    <property type="entry name" value="DSBA-like_thioredoxin_dom"/>
</dbReference>